<dbReference type="KEGG" id="sfc:Spiaf_2599"/>
<reference evidence="4" key="1">
    <citation type="journal article" date="2013" name="Stand. Genomic Sci.">
        <title>Complete genome sequence of the halophilic bacterium Spirochaeta africana type strain (Z-7692(T)) from the alkaline Lake Magadi in the East African Rift.</title>
        <authorList>
            <person name="Liolos K."/>
            <person name="Abt B."/>
            <person name="Scheuner C."/>
            <person name="Teshima H."/>
            <person name="Held B."/>
            <person name="Lapidus A."/>
            <person name="Nolan M."/>
            <person name="Lucas S."/>
            <person name="Deshpande S."/>
            <person name="Cheng J.F."/>
            <person name="Tapia R."/>
            <person name="Goodwin L.A."/>
            <person name="Pitluck S."/>
            <person name="Pagani I."/>
            <person name="Ivanova N."/>
            <person name="Mavromatis K."/>
            <person name="Mikhailova N."/>
            <person name="Huntemann M."/>
            <person name="Pati A."/>
            <person name="Chen A."/>
            <person name="Palaniappan K."/>
            <person name="Land M."/>
            <person name="Rohde M."/>
            <person name="Tindall B.J."/>
            <person name="Detter J.C."/>
            <person name="Goker M."/>
            <person name="Bristow J."/>
            <person name="Eisen J.A."/>
            <person name="Markowitz V."/>
            <person name="Hugenholtz P."/>
            <person name="Woyke T."/>
            <person name="Klenk H.P."/>
            <person name="Kyrpides N.C."/>
        </authorList>
    </citation>
    <scope>NUCLEOTIDE SEQUENCE</scope>
    <source>
        <strain evidence="4">ATCC 700263 / DSM 8902 / Z-7692</strain>
    </source>
</reference>
<dbReference type="CDD" id="cd07996">
    <property type="entry name" value="WGR_MMR_like"/>
    <property type="match status" value="1"/>
</dbReference>
<dbReference type="InterPro" id="IPR008893">
    <property type="entry name" value="WGR_domain"/>
</dbReference>
<protein>
    <submittedName>
        <fullName evidence="3">WGR domain-containing protein</fullName>
    </submittedName>
</protein>
<dbReference type="AlphaFoldDB" id="H9UM82"/>
<feature type="compositionally biased region" description="Low complexity" evidence="1">
    <location>
        <begin position="96"/>
        <end position="106"/>
    </location>
</feature>
<dbReference type="PATRIC" id="fig|889378.3.peg.2571"/>
<dbReference type="InterPro" id="IPR049809">
    <property type="entry name" value="YehF/YfeS-like_WGR"/>
</dbReference>
<keyword evidence="4" id="KW-1185">Reference proteome</keyword>
<dbReference type="Pfam" id="PF05406">
    <property type="entry name" value="WGR"/>
    <property type="match status" value="1"/>
</dbReference>
<name>H9UM82_SPIAZ</name>
<feature type="region of interest" description="Disordered" evidence="1">
    <location>
        <begin position="90"/>
        <end position="118"/>
    </location>
</feature>
<evidence type="ECO:0000256" key="1">
    <source>
        <dbReference type="SAM" id="MobiDB-lite"/>
    </source>
</evidence>
<dbReference type="Proteomes" id="UP000007383">
    <property type="component" value="Chromosome"/>
</dbReference>
<dbReference type="HOGENOM" id="CLU_2071644_0_0_12"/>
<evidence type="ECO:0000313" key="3">
    <source>
        <dbReference type="EMBL" id="AFG38625.1"/>
    </source>
</evidence>
<dbReference type="Gene3D" id="2.20.140.10">
    <property type="entry name" value="WGR domain"/>
    <property type="match status" value="1"/>
</dbReference>
<dbReference type="EMBL" id="CP003282">
    <property type="protein sequence ID" value="AFG38625.1"/>
    <property type="molecule type" value="Genomic_DNA"/>
</dbReference>
<accession>H9UM82</accession>
<dbReference type="RefSeq" id="WP_014456607.1">
    <property type="nucleotide sequence ID" value="NC_017098.1"/>
</dbReference>
<feature type="domain" description="WGR" evidence="2">
    <location>
        <begin position="10"/>
        <end position="73"/>
    </location>
</feature>
<sequence>MMITFYRTAADGGLRYYTINDRQGHLFSRYSFTATWGRQLSSGREKLYSFDSAEEMERKLKQIVKQRLRSGYKVLYSYFGKSGIELDEVDSRRRSPSASQRSSSIRNWDSSAPVVRRA</sequence>
<proteinExistence type="predicted"/>
<dbReference type="STRING" id="889378.Spiaf_2599"/>
<organism evidence="3 4">
    <name type="scientific">Spirochaeta africana (strain ATCC 700263 / DSM 8902 / Z-7692)</name>
    <dbReference type="NCBI Taxonomy" id="889378"/>
    <lineage>
        <taxon>Bacteria</taxon>
        <taxon>Pseudomonadati</taxon>
        <taxon>Spirochaetota</taxon>
        <taxon>Spirochaetia</taxon>
        <taxon>Spirochaetales</taxon>
        <taxon>Spirochaetaceae</taxon>
        <taxon>Spirochaeta</taxon>
    </lineage>
</organism>
<evidence type="ECO:0000259" key="2">
    <source>
        <dbReference type="Pfam" id="PF05406"/>
    </source>
</evidence>
<gene>
    <name evidence="3" type="ordered locus">Spiaf_2599</name>
</gene>
<dbReference type="OrthoDB" id="371143at2"/>
<evidence type="ECO:0000313" key="4">
    <source>
        <dbReference type="Proteomes" id="UP000007383"/>
    </source>
</evidence>